<accession>A0A133S411</accession>
<dbReference type="SUPFAM" id="SSF54909">
    <property type="entry name" value="Dimeric alpha+beta barrel"/>
    <property type="match status" value="1"/>
</dbReference>
<protein>
    <recommendedName>
        <fullName evidence="3">YCII-related domain-containing protein</fullName>
    </recommendedName>
</protein>
<organism evidence="1">
    <name type="scientific">Veillonella atypica</name>
    <dbReference type="NCBI Taxonomy" id="39777"/>
    <lineage>
        <taxon>Bacteria</taxon>
        <taxon>Bacillati</taxon>
        <taxon>Bacillota</taxon>
        <taxon>Negativicutes</taxon>
        <taxon>Veillonellales</taxon>
        <taxon>Veillonellaceae</taxon>
        <taxon>Veillonella</taxon>
    </lineage>
</organism>
<dbReference type="PATRIC" id="fig|39777.7.peg.1238"/>
<dbReference type="EMBL" id="LRQT01000055">
    <property type="protein sequence ID" value="KXA63633.1"/>
    <property type="molecule type" value="Genomic_DNA"/>
</dbReference>
<gene>
    <name evidence="1" type="ORF">HMPREF3233_01272</name>
</gene>
<dbReference type="InterPro" id="IPR011008">
    <property type="entry name" value="Dimeric_a/b-barrel"/>
</dbReference>
<dbReference type="AlphaFoldDB" id="A0A133S411"/>
<proteinExistence type="predicted"/>
<evidence type="ECO:0008006" key="3">
    <source>
        <dbReference type="Google" id="ProtNLM"/>
    </source>
</evidence>
<dbReference type="KEGG" id="vat:B7L28_01025"/>
<evidence type="ECO:0000313" key="1">
    <source>
        <dbReference type="EMBL" id="KXA63633.1"/>
    </source>
</evidence>
<evidence type="ECO:0000313" key="2">
    <source>
        <dbReference type="Proteomes" id="UP000070226"/>
    </source>
</evidence>
<comment type="caution">
    <text evidence="1">The sequence shown here is derived from an EMBL/GenBank/DDBJ whole genome shotgun (WGS) entry which is preliminary data.</text>
</comment>
<sequence>MYTISIKLDMNRIPPEAFEAMREKHHIWYKTYFDAGKFLMFGTRPDNSGESLIIAQGTVEDLEEAVQFDAYYAEQLATYEIREYKVTLFNEAIKNYID</sequence>
<name>A0A133S411_9FIRM</name>
<dbReference type="Proteomes" id="UP000070226">
    <property type="component" value="Unassembled WGS sequence"/>
</dbReference>
<reference evidence="1 2" key="1">
    <citation type="submission" date="2016-01" db="EMBL/GenBank/DDBJ databases">
        <authorList>
            <person name="Oliw E.H."/>
        </authorList>
    </citation>
    <scope>NUCLEOTIDE SEQUENCE [LARGE SCALE GENOMIC DNA]</scope>
    <source>
        <strain evidence="1 2">CMW7756B</strain>
    </source>
</reference>
<dbReference type="RefSeq" id="WP_005376658.1">
    <property type="nucleotide sequence ID" value="NZ_CP020566.1"/>
</dbReference>